<evidence type="ECO:0000256" key="2">
    <source>
        <dbReference type="SAM" id="SignalP"/>
    </source>
</evidence>
<name>A0ABD0J4E6_9CAEN</name>
<feature type="transmembrane region" description="Helical" evidence="1">
    <location>
        <begin position="130"/>
        <end position="156"/>
    </location>
</feature>
<keyword evidence="1" id="KW-0812">Transmembrane</keyword>
<evidence type="ECO:0000313" key="4">
    <source>
        <dbReference type="Proteomes" id="UP001519460"/>
    </source>
</evidence>
<dbReference type="AlphaFoldDB" id="A0ABD0J4E6"/>
<dbReference type="EMBL" id="JACVVK020000669">
    <property type="protein sequence ID" value="KAK7457941.1"/>
    <property type="molecule type" value="Genomic_DNA"/>
</dbReference>
<evidence type="ECO:0000313" key="3">
    <source>
        <dbReference type="EMBL" id="KAK7457941.1"/>
    </source>
</evidence>
<gene>
    <name evidence="3" type="ORF">BaRGS_00039185</name>
</gene>
<accession>A0ABD0J4E6</accession>
<proteinExistence type="predicted"/>
<reference evidence="3 4" key="1">
    <citation type="journal article" date="2023" name="Sci. Data">
        <title>Genome assembly of the Korean intertidal mud-creeper Batillaria attramentaria.</title>
        <authorList>
            <person name="Patra A.K."/>
            <person name="Ho P.T."/>
            <person name="Jun S."/>
            <person name="Lee S.J."/>
            <person name="Kim Y."/>
            <person name="Won Y.J."/>
        </authorList>
    </citation>
    <scope>NUCLEOTIDE SEQUENCE [LARGE SCALE GENOMIC DNA]</scope>
    <source>
        <strain evidence="3">Wonlab-2016</strain>
    </source>
</reference>
<feature type="signal peptide" evidence="2">
    <location>
        <begin position="1"/>
        <end position="17"/>
    </location>
</feature>
<comment type="caution">
    <text evidence="3">The sequence shown here is derived from an EMBL/GenBank/DDBJ whole genome shotgun (WGS) entry which is preliminary data.</text>
</comment>
<keyword evidence="1" id="KW-1133">Transmembrane helix</keyword>
<dbReference type="Proteomes" id="UP001519460">
    <property type="component" value="Unassembled WGS sequence"/>
</dbReference>
<keyword evidence="2" id="KW-0732">Signal</keyword>
<protein>
    <submittedName>
        <fullName evidence="3">Uncharacterized protein</fullName>
    </submittedName>
</protein>
<organism evidence="3 4">
    <name type="scientific">Batillaria attramentaria</name>
    <dbReference type="NCBI Taxonomy" id="370345"/>
    <lineage>
        <taxon>Eukaryota</taxon>
        <taxon>Metazoa</taxon>
        <taxon>Spiralia</taxon>
        <taxon>Lophotrochozoa</taxon>
        <taxon>Mollusca</taxon>
        <taxon>Gastropoda</taxon>
        <taxon>Caenogastropoda</taxon>
        <taxon>Sorbeoconcha</taxon>
        <taxon>Cerithioidea</taxon>
        <taxon>Batillariidae</taxon>
        <taxon>Batillaria</taxon>
    </lineage>
</organism>
<feature type="chain" id="PRO_5044806797" evidence="2">
    <location>
        <begin position="18"/>
        <end position="227"/>
    </location>
</feature>
<evidence type="ECO:0000256" key="1">
    <source>
        <dbReference type="SAM" id="Phobius"/>
    </source>
</evidence>
<sequence length="227" mass="25163">MLCLFLVLVVRLLQSYAATAPCVYVDFPSLNGTDVLETTENTTVQLDFMIRYTCPPAFKEGYLNLTANTTQSTELSFRFRAHSTGSLRCLIIKDVVNSSADNHGSSGNVTGTRHPLSETHKSFGIEPTVFSIHILAIAAGAAFAVGAGMCAVIFFLHRLCQRAPRQDRQRERSDHCRAREAEDKEDELVMIDNVVYNERRALPTPPMEQPYDEIGACTTAQCRDVGQ</sequence>
<feature type="non-terminal residue" evidence="3">
    <location>
        <position position="227"/>
    </location>
</feature>
<keyword evidence="1" id="KW-0472">Membrane</keyword>
<keyword evidence="4" id="KW-1185">Reference proteome</keyword>